<keyword evidence="2" id="KW-1185">Reference proteome</keyword>
<organism evidence="1 2">
    <name type="scientific">Fusarium albosuccineum</name>
    <dbReference type="NCBI Taxonomy" id="1237068"/>
    <lineage>
        <taxon>Eukaryota</taxon>
        <taxon>Fungi</taxon>
        <taxon>Dikarya</taxon>
        <taxon>Ascomycota</taxon>
        <taxon>Pezizomycotina</taxon>
        <taxon>Sordariomycetes</taxon>
        <taxon>Hypocreomycetidae</taxon>
        <taxon>Hypocreales</taxon>
        <taxon>Nectriaceae</taxon>
        <taxon>Fusarium</taxon>
        <taxon>Fusarium decemcellulare species complex</taxon>
    </lineage>
</organism>
<dbReference type="OrthoDB" id="5412996at2759"/>
<accession>A0A8H4L5S5</accession>
<evidence type="ECO:0000313" key="1">
    <source>
        <dbReference type="EMBL" id="KAF4462083.1"/>
    </source>
</evidence>
<keyword evidence="1" id="KW-0808">Transferase</keyword>
<dbReference type="Proteomes" id="UP000554235">
    <property type="component" value="Unassembled WGS sequence"/>
</dbReference>
<reference evidence="1 2" key="1">
    <citation type="submission" date="2020-01" db="EMBL/GenBank/DDBJ databases">
        <title>Identification and distribution of gene clusters putatively required for synthesis of sphingolipid metabolism inhibitors in phylogenetically diverse species of the filamentous fungus Fusarium.</title>
        <authorList>
            <person name="Kim H.-S."/>
            <person name="Busman M."/>
            <person name="Brown D.W."/>
            <person name="Divon H."/>
            <person name="Uhlig S."/>
            <person name="Proctor R.H."/>
        </authorList>
    </citation>
    <scope>NUCLEOTIDE SEQUENCE [LARGE SCALE GENOMIC DNA]</scope>
    <source>
        <strain evidence="1 2">NRRL 20459</strain>
    </source>
</reference>
<comment type="caution">
    <text evidence="1">The sequence shown here is derived from an EMBL/GenBank/DDBJ whole genome shotgun (WGS) entry which is preliminary data.</text>
</comment>
<protein>
    <submittedName>
        <fullName evidence="1">Phosphotransferase family</fullName>
    </submittedName>
</protein>
<dbReference type="EMBL" id="JAADYS010001595">
    <property type="protein sequence ID" value="KAF4462083.1"/>
    <property type="molecule type" value="Genomic_DNA"/>
</dbReference>
<evidence type="ECO:0000313" key="2">
    <source>
        <dbReference type="Proteomes" id="UP000554235"/>
    </source>
</evidence>
<sequence>MNDIVVHTNIPANILPSQTYASADEWYSALGDMNMAQLVFQHNDAVEDKDDARDKYVARQLFRNVATERHLVPEQSKFDGDIRLFSEDFRPVNVAEKVQDMSLTGNGKKEPPLSQCMRESWEKRTWMLNYAARKGWAFDFIWWKFLDESYFGPNENQDYQARLELLSESQGKVMESFVARKIEESGNRKIIKWGDRDAADHLAEVLV</sequence>
<gene>
    <name evidence="1" type="ORF">FALBO_11115</name>
</gene>
<name>A0A8H4L5S5_9HYPO</name>
<proteinExistence type="predicted"/>
<dbReference type="AlphaFoldDB" id="A0A8H4L5S5"/>
<dbReference type="GO" id="GO:0016740">
    <property type="term" value="F:transferase activity"/>
    <property type="evidence" value="ECO:0007669"/>
    <property type="project" value="UniProtKB-KW"/>
</dbReference>